<feature type="region of interest" description="Disordered" evidence="1">
    <location>
        <begin position="14"/>
        <end position="43"/>
    </location>
</feature>
<sequence>MPFPYTRFGMHLISDGHLGADKQNLNRRPPKDPPRLPPNPPIRPPILPANRLCPPILPPNPILRPPIIPPRRGPPKPPKLEPNRCAAASATNPNIDCSTVTDVECRSELWRPILIEECPNVCGLCTAKRYQQIRELLKNGSEITLEILLKLERPDVENMIED</sequence>
<evidence type="ECO:0000313" key="3">
    <source>
        <dbReference type="EMBL" id="CAJ0603097.1"/>
    </source>
</evidence>
<name>A0AA36MB26_CYLNA</name>
<reference evidence="3" key="1">
    <citation type="submission" date="2023-07" db="EMBL/GenBank/DDBJ databases">
        <authorList>
            <consortium name="CYATHOMIX"/>
        </authorList>
    </citation>
    <scope>NUCLEOTIDE SEQUENCE</scope>
    <source>
        <strain evidence="3">N/A</strain>
    </source>
</reference>
<dbReference type="AlphaFoldDB" id="A0AA36MB26"/>
<comment type="caution">
    <text evidence="3">The sequence shown here is derived from an EMBL/GenBank/DDBJ whole genome shotgun (WGS) entry which is preliminary data.</text>
</comment>
<keyword evidence="4" id="KW-1185">Reference proteome</keyword>
<dbReference type="Pfam" id="PF01549">
    <property type="entry name" value="ShK"/>
    <property type="match status" value="1"/>
</dbReference>
<dbReference type="EMBL" id="CATQJL010000305">
    <property type="protein sequence ID" value="CAJ0603097.1"/>
    <property type="molecule type" value="Genomic_DNA"/>
</dbReference>
<proteinExistence type="predicted"/>
<evidence type="ECO:0000313" key="4">
    <source>
        <dbReference type="Proteomes" id="UP001176961"/>
    </source>
</evidence>
<evidence type="ECO:0000256" key="1">
    <source>
        <dbReference type="SAM" id="MobiDB-lite"/>
    </source>
</evidence>
<evidence type="ECO:0000259" key="2">
    <source>
        <dbReference type="Pfam" id="PF01549"/>
    </source>
</evidence>
<feature type="domain" description="ShKT" evidence="2">
    <location>
        <begin position="92"/>
        <end position="125"/>
    </location>
</feature>
<dbReference type="Gene3D" id="1.10.10.1940">
    <property type="match status" value="1"/>
</dbReference>
<protein>
    <recommendedName>
        <fullName evidence="2">ShKT domain-containing protein</fullName>
    </recommendedName>
</protein>
<accession>A0AA36MB26</accession>
<dbReference type="InterPro" id="IPR003582">
    <property type="entry name" value="ShKT_dom"/>
</dbReference>
<organism evidence="3 4">
    <name type="scientific">Cylicocyclus nassatus</name>
    <name type="common">Nematode worm</name>
    <dbReference type="NCBI Taxonomy" id="53992"/>
    <lineage>
        <taxon>Eukaryota</taxon>
        <taxon>Metazoa</taxon>
        <taxon>Ecdysozoa</taxon>
        <taxon>Nematoda</taxon>
        <taxon>Chromadorea</taxon>
        <taxon>Rhabditida</taxon>
        <taxon>Rhabditina</taxon>
        <taxon>Rhabditomorpha</taxon>
        <taxon>Strongyloidea</taxon>
        <taxon>Strongylidae</taxon>
        <taxon>Cylicocyclus</taxon>
    </lineage>
</organism>
<dbReference type="Proteomes" id="UP001176961">
    <property type="component" value="Unassembled WGS sequence"/>
</dbReference>
<gene>
    <name evidence="3" type="ORF">CYNAS_LOCUS15080</name>
</gene>